<comment type="caution">
    <text evidence="4">The sequence shown here is derived from an EMBL/GenBank/DDBJ whole genome shotgun (WGS) entry which is preliminary data.</text>
</comment>
<keyword evidence="2" id="KW-0418">Kinase</keyword>
<dbReference type="InterPro" id="IPR052203">
    <property type="entry name" value="GHMP_Kinase-Related"/>
</dbReference>
<proteinExistence type="predicted"/>
<evidence type="ECO:0000256" key="2">
    <source>
        <dbReference type="ARBA" id="ARBA00022777"/>
    </source>
</evidence>
<dbReference type="PANTHER" id="PTHR32463:SF0">
    <property type="entry name" value="L-FUCOSE KINASE"/>
    <property type="match status" value="1"/>
</dbReference>
<feature type="compositionally biased region" description="Low complexity" evidence="3">
    <location>
        <begin position="200"/>
        <end position="217"/>
    </location>
</feature>
<dbReference type="PANTHER" id="PTHR32463">
    <property type="entry name" value="L-FUCOSE KINASE"/>
    <property type="match status" value="1"/>
</dbReference>
<dbReference type="OrthoDB" id="271303at2759"/>
<evidence type="ECO:0000313" key="4">
    <source>
        <dbReference type="EMBL" id="ETO12551.1"/>
    </source>
</evidence>
<keyword evidence="5" id="KW-1185">Reference proteome</keyword>
<dbReference type="Gene3D" id="3.30.230.120">
    <property type="match status" value="1"/>
</dbReference>
<dbReference type="Proteomes" id="UP000023152">
    <property type="component" value="Unassembled WGS sequence"/>
</dbReference>
<evidence type="ECO:0000256" key="1">
    <source>
        <dbReference type="ARBA" id="ARBA00022679"/>
    </source>
</evidence>
<evidence type="ECO:0000256" key="3">
    <source>
        <dbReference type="SAM" id="MobiDB-lite"/>
    </source>
</evidence>
<keyword evidence="1" id="KW-0808">Transferase</keyword>
<accession>X6MFU4</accession>
<dbReference type="GO" id="GO:0050201">
    <property type="term" value="F:fucokinase activity"/>
    <property type="evidence" value="ECO:0007669"/>
    <property type="project" value="TreeGrafter"/>
</dbReference>
<organism evidence="4 5">
    <name type="scientific">Reticulomyxa filosa</name>
    <dbReference type="NCBI Taxonomy" id="46433"/>
    <lineage>
        <taxon>Eukaryota</taxon>
        <taxon>Sar</taxon>
        <taxon>Rhizaria</taxon>
        <taxon>Retaria</taxon>
        <taxon>Foraminifera</taxon>
        <taxon>Monothalamids</taxon>
        <taxon>Reticulomyxidae</taxon>
        <taxon>Reticulomyxa</taxon>
    </lineage>
</organism>
<reference evidence="4 5" key="1">
    <citation type="journal article" date="2013" name="Curr. Biol.">
        <title>The Genome of the Foraminiferan Reticulomyxa filosa.</title>
        <authorList>
            <person name="Glockner G."/>
            <person name="Hulsmann N."/>
            <person name="Schleicher M."/>
            <person name="Noegel A.A."/>
            <person name="Eichinger L."/>
            <person name="Gallinger C."/>
            <person name="Pawlowski J."/>
            <person name="Sierra R."/>
            <person name="Euteneuer U."/>
            <person name="Pillet L."/>
            <person name="Moustafa A."/>
            <person name="Platzer M."/>
            <person name="Groth M."/>
            <person name="Szafranski K."/>
            <person name="Schliwa M."/>
        </authorList>
    </citation>
    <scope>NUCLEOTIDE SEQUENCE [LARGE SCALE GENOMIC DNA]</scope>
</reference>
<name>X6MFU4_RETFI</name>
<gene>
    <name evidence="4" type="ORF">RFI_24825</name>
</gene>
<sequence length="707" mass="79389">QQDFDVNIKLAYVDMLGMSHAWREGDMECVVIDVLPIEHVDNNACLEKGLDAEKTLMRLIVQDLDECHQFLLDSKCMQDCHFAACIQQLTQYIQKQHAVTHVVTAGNNNDDDDGNNNSGDIDHDPHLFLKQERAILILADVIWTFSTRFPHSFQKWMGGLDILSWVRSLSHESRYINLLVKEMTRLKDQQPQLNEHKENASSSALSLSSSSSSSSSSSKIDWWMEYIEFVEPFLKIANERELRDFDHCAKLLLERYRPTSASDAHVQGHDSSSSSRPLATLSYQYPQYTHETSSGMRVSISSANASDNWTNSKLRGGLSINMCINLDSIIDTPPVSAKTYVVPNRLCIVLKTTHTMNGNVQTDEIVFDDSNIDSFLQFEDPNDVFRMLKYALVFVGIVHVHTPAQAKRILTDDITSFIGGGEGSHGLGLELVNLGPSRSGFASSSAVACNLLKVLYTCAGVAHIANDNILLGSMALLFENKLGLKSGRQDVDGLLPNGLKILHYQSRTDFQVPDISYFSSSFKLDQLSKNLLLVNSGIARASSLGLHRGLNMRFWAYLSRQPHRFKPILQSYGIHHELIKALHFNNYIYLGKLFLDYMSCREKIDPGATQSIFDNPKDGKVLRRLFDPLVKNGIIHGGMFTGAMGGGVAMLVLTENTKQNNQIYKVLEQLKQWKSDTNEVPFQRLSVIPYSVNIHGIGYRKYVSQLT</sequence>
<evidence type="ECO:0000313" key="5">
    <source>
        <dbReference type="Proteomes" id="UP000023152"/>
    </source>
</evidence>
<protein>
    <submittedName>
        <fullName evidence="4">Uncharacterized protein</fullName>
    </submittedName>
</protein>
<feature type="non-terminal residue" evidence="4">
    <location>
        <position position="1"/>
    </location>
</feature>
<dbReference type="AlphaFoldDB" id="X6MFU4"/>
<feature type="region of interest" description="Disordered" evidence="3">
    <location>
        <begin position="189"/>
        <end position="217"/>
    </location>
</feature>
<feature type="compositionally biased region" description="Basic and acidic residues" evidence="3">
    <location>
        <begin position="189"/>
        <end position="199"/>
    </location>
</feature>
<dbReference type="EMBL" id="ASPP01021302">
    <property type="protein sequence ID" value="ETO12551.1"/>
    <property type="molecule type" value="Genomic_DNA"/>
</dbReference>
<dbReference type="GO" id="GO:0042352">
    <property type="term" value="P:GDP-L-fucose salvage"/>
    <property type="evidence" value="ECO:0007669"/>
    <property type="project" value="TreeGrafter"/>
</dbReference>